<dbReference type="EMBL" id="PIPR01000001">
    <property type="protein sequence ID" value="RUO41158.1"/>
    <property type="molecule type" value="Genomic_DNA"/>
</dbReference>
<dbReference type="PANTHER" id="PTHR33885:SF3">
    <property type="entry name" value="PHAGE SHOCK PROTEIN C"/>
    <property type="match status" value="1"/>
</dbReference>
<evidence type="ECO:0000256" key="1">
    <source>
        <dbReference type="ARBA" id="ARBA00004162"/>
    </source>
</evidence>
<evidence type="ECO:0000256" key="5">
    <source>
        <dbReference type="ARBA" id="ARBA00023136"/>
    </source>
</evidence>
<feature type="domain" description="Phage shock protein PspC N-terminal" evidence="7">
    <location>
        <begin position="9"/>
        <end position="65"/>
    </location>
</feature>
<evidence type="ECO:0000313" key="9">
    <source>
        <dbReference type="Proteomes" id="UP000287766"/>
    </source>
</evidence>
<comment type="caution">
    <text evidence="8">The sequence shown here is derived from an EMBL/GenBank/DDBJ whole genome shotgun (WGS) entry which is preliminary data.</text>
</comment>
<evidence type="ECO:0000259" key="7">
    <source>
        <dbReference type="Pfam" id="PF04024"/>
    </source>
</evidence>
<reference evidence="9" key="1">
    <citation type="journal article" date="2018" name="Front. Microbiol.">
        <title>Genome-Based Analysis Reveals the Taxonomy and Diversity of the Family Idiomarinaceae.</title>
        <authorList>
            <person name="Liu Y."/>
            <person name="Lai Q."/>
            <person name="Shao Z."/>
        </authorList>
    </citation>
    <scope>NUCLEOTIDE SEQUENCE [LARGE SCALE GENOMIC DNA]</scope>
    <source>
        <strain evidence="9">KYW314</strain>
    </source>
</reference>
<keyword evidence="3 6" id="KW-0812">Transmembrane</keyword>
<dbReference type="NCBIfam" id="TIGR02978">
    <property type="entry name" value="phageshock_pspC"/>
    <property type="match status" value="1"/>
</dbReference>
<dbReference type="InterPro" id="IPR014320">
    <property type="entry name" value="Phageshock_PspC"/>
</dbReference>
<dbReference type="AlphaFoldDB" id="A0A7Z6ZTM2"/>
<evidence type="ECO:0000256" key="2">
    <source>
        <dbReference type="ARBA" id="ARBA00022475"/>
    </source>
</evidence>
<dbReference type="InterPro" id="IPR052027">
    <property type="entry name" value="PspC"/>
</dbReference>
<keyword evidence="9" id="KW-1185">Reference proteome</keyword>
<dbReference type="RefSeq" id="WP_169929889.1">
    <property type="nucleotide sequence ID" value="NZ_PIPR01000001.1"/>
</dbReference>
<comment type="subcellular location">
    <subcellularLocation>
        <location evidence="1">Cell membrane</location>
        <topology evidence="1">Single-pass membrane protein</topology>
    </subcellularLocation>
</comment>
<sequence>MSTPTKKRELLRDKKNGKIAGICAGIANYFGWEVWLVRIVVVTSFIFGQGFTLILYIAAWFILDEKPKSATNDSHEPVELKTKVWQAGAPPHGAFREISGDYNDLESRLQSMETYVTSNAYKLDRELNRL</sequence>
<name>A0A7Z6ZTM2_9GAMM</name>
<keyword evidence="5 6" id="KW-0472">Membrane</keyword>
<dbReference type="InterPro" id="IPR007168">
    <property type="entry name" value="Phageshock_PspC_N"/>
</dbReference>
<evidence type="ECO:0000313" key="8">
    <source>
        <dbReference type="EMBL" id="RUO41158.1"/>
    </source>
</evidence>
<evidence type="ECO:0000256" key="4">
    <source>
        <dbReference type="ARBA" id="ARBA00022989"/>
    </source>
</evidence>
<keyword evidence="2" id="KW-1003">Cell membrane</keyword>
<evidence type="ECO:0000256" key="6">
    <source>
        <dbReference type="SAM" id="Phobius"/>
    </source>
</evidence>
<dbReference type="PANTHER" id="PTHR33885">
    <property type="entry name" value="PHAGE SHOCK PROTEIN C"/>
    <property type="match status" value="1"/>
</dbReference>
<dbReference type="GO" id="GO:0005886">
    <property type="term" value="C:plasma membrane"/>
    <property type="evidence" value="ECO:0007669"/>
    <property type="project" value="UniProtKB-SubCell"/>
</dbReference>
<dbReference type="Pfam" id="PF04024">
    <property type="entry name" value="PspC"/>
    <property type="match status" value="1"/>
</dbReference>
<accession>A0A7Z6ZTM2</accession>
<protein>
    <submittedName>
        <fullName evidence="8">Envelope stress response membrane protein PspC</fullName>
    </submittedName>
</protein>
<proteinExistence type="predicted"/>
<dbReference type="Proteomes" id="UP000287766">
    <property type="component" value="Unassembled WGS sequence"/>
</dbReference>
<organism evidence="8 9">
    <name type="scientific">Pseudidiomarina aestuarii</name>
    <dbReference type="NCBI Taxonomy" id="624146"/>
    <lineage>
        <taxon>Bacteria</taxon>
        <taxon>Pseudomonadati</taxon>
        <taxon>Pseudomonadota</taxon>
        <taxon>Gammaproteobacteria</taxon>
        <taxon>Alteromonadales</taxon>
        <taxon>Idiomarinaceae</taxon>
        <taxon>Pseudidiomarina</taxon>
    </lineage>
</organism>
<evidence type="ECO:0000256" key="3">
    <source>
        <dbReference type="ARBA" id="ARBA00022692"/>
    </source>
</evidence>
<keyword evidence="4 6" id="KW-1133">Transmembrane helix</keyword>
<gene>
    <name evidence="8" type="primary">pspC</name>
    <name evidence="8" type="ORF">CWE22_02935</name>
</gene>
<feature type="transmembrane region" description="Helical" evidence="6">
    <location>
        <begin position="35"/>
        <end position="63"/>
    </location>
</feature>